<organism evidence="1">
    <name type="scientific">uncultured Caudovirales phage</name>
    <dbReference type="NCBI Taxonomy" id="2100421"/>
    <lineage>
        <taxon>Viruses</taxon>
        <taxon>Duplodnaviria</taxon>
        <taxon>Heunggongvirae</taxon>
        <taxon>Uroviricota</taxon>
        <taxon>Caudoviricetes</taxon>
        <taxon>Peduoviridae</taxon>
        <taxon>Maltschvirus</taxon>
        <taxon>Maltschvirus maltsch</taxon>
    </lineage>
</organism>
<protein>
    <submittedName>
        <fullName evidence="1">Uncharacterized protein</fullName>
    </submittedName>
</protein>
<evidence type="ECO:0000313" key="1">
    <source>
        <dbReference type="EMBL" id="CAB4153880.1"/>
    </source>
</evidence>
<sequence>MKQTIKKQITIPFTLESMKNPNAQFVMRNGTSIESNALTFLPDYYEHYAIRAIFDDKEGCDDFELWTKDGKYNSMLQEHPKDLLEVIEVEEVIESIKRIEFTEEEILHLLFTLQSAQDSFGDRKFFPEDSELKTSYNKQLQSWINQADVLYKKILLHRWIELPTPPDSYYTNQNK</sequence>
<name>A0A6J5N9S3_9CAUD</name>
<accession>A0A6J5N9S3</accession>
<reference evidence="1" key="1">
    <citation type="submission" date="2020-04" db="EMBL/GenBank/DDBJ databases">
        <authorList>
            <person name="Chiriac C."/>
            <person name="Salcher M."/>
            <person name="Ghai R."/>
            <person name="Kavagutti S V."/>
        </authorList>
    </citation>
    <scope>NUCLEOTIDE SEQUENCE</scope>
</reference>
<dbReference type="EMBL" id="LR796597">
    <property type="protein sequence ID" value="CAB4153880.1"/>
    <property type="molecule type" value="Genomic_DNA"/>
</dbReference>
<gene>
    <name evidence="1" type="ORF">UFOVP636_34</name>
</gene>
<proteinExistence type="predicted"/>
<dbReference type="PROSITE" id="PS50007">
    <property type="entry name" value="PIPLC_X_DOMAIN"/>
    <property type="match status" value="1"/>
</dbReference>